<evidence type="ECO:0000313" key="2">
    <source>
        <dbReference type="EMBL" id="VEH14589.1"/>
    </source>
</evidence>
<dbReference type="GeneID" id="85011466"/>
<dbReference type="AlphaFoldDB" id="A0A3S5EP58"/>
<proteinExistence type="predicted"/>
<name>A0A3S5EP58_9BACT</name>
<reference evidence="2 3" key="1">
    <citation type="submission" date="2018-12" db="EMBL/GenBank/DDBJ databases">
        <authorList>
            <consortium name="Pathogen Informatics"/>
        </authorList>
    </citation>
    <scope>NUCLEOTIDE SEQUENCE [LARGE SCALE GENOMIC DNA]</scope>
    <source>
        <strain evidence="2 3">NCTC13071</strain>
    </source>
</reference>
<organism evidence="2 3">
    <name type="scientific">Segatella oris</name>
    <dbReference type="NCBI Taxonomy" id="28135"/>
    <lineage>
        <taxon>Bacteria</taxon>
        <taxon>Pseudomonadati</taxon>
        <taxon>Bacteroidota</taxon>
        <taxon>Bacteroidia</taxon>
        <taxon>Bacteroidales</taxon>
        <taxon>Prevotellaceae</taxon>
        <taxon>Segatella</taxon>
    </lineage>
</organism>
<dbReference type="Pfam" id="PF05973">
    <property type="entry name" value="Gp49"/>
    <property type="match status" value="1"/>
</dbReference>
<accession>A0A3S5EP58</accession>
<dbReference type="KEGG" id="poc:NCTC13071_00566"/>
<dbReference type="Proteomes" id="UP000274578">
    <property type="component" value="Chromosome 1"/>
</dbReference>
<keyword evidence="1" id="KW-0175">Coiled coil</keyword>
<dbReference type="InterPro" id="IPR009241">
    <property type="entry name" value="HigB-like"/>
</dbReference>
<gene>
    <name evidence="2" type="ORF">NCTC13071_00566</name>
</gene>
<evidence type="ECO:0000313" key="3">
    <source>
        <dbReference type="Proteomes" id="UP000274578"/>
    </source>
</evidence>
<protein>
    <submittedName>
        <fullName evidence="2">Phage derived protein Gp49-like (DUF891)</fullName>
    </submittedName>
</protein>
<sequence length="116" mass="13906">MDEQIREIIYSEAYETYYNGLNERLQEKYDYVEHIIKTQRIVNSKFIKKIEGSDFYEARISVGSNEYRTVVFAVDAGNFVECSQVLFLNSFLKKDKKQYKKEVRFAEKLIENYLED</sequence>
<dbReference type="RefSeq" id="WP_018920630.1">
    <property type="nucleotide sequence ID" value="NZ_JBHROV010000074.1"/>
</dbReference>
<feature type="coiled-coil region" evidence="1">
    <location>
        <begin position="89"/>
        <end position="116"/>
    </location>
</feature>
<dbReference type="EMBL" id="LR134384">
    <property type="protein sequence ID" value="VEH14589.1"/>
    <property type="molecule type" value="Genomic_DNA"/>
</dbReference>
<evidence type="ECO:0000256" key="1">
    <source>
        <dbReference type="SAM" id="Coils"/>
    </source>
</evidence>